<evidence type="ECO:0000313" key="2">
    <source>
        <dbReference type="EMBL" id="KAG5674802.1"/>
    </source>
</evidence>
<comment type="caution">
    <text evidence="2">The sequence shown here is derived from an EMBL/GenBank/DDBJ whole genome shotgun (WGS) entry which is preliminary data.</text>
</comment>
<keyword evidence="3" id="KW-1185">Reference proteome</keyword>
<reference evidence="2" key="1">
    <citation type="submission" date="2021-03" db="EMBL/GenBank/DDBJ databases">
        <title>Chromosome level genome of the anhydrobiotic midge Polypedilum vanderplanki.</title>
        <authorList>
            <person name="Yoshida Y."/>
            <person name="Kikawada T."/>
            <person name="Gusev O."/>
        </authorList>
    </citation>
    <scope>NUCLEOTIDE SEQUENCE</scope>
    <source>
        <strain evidence="2">NIAS01</strain>
        <tissue evidence="2">Whole body or cell culture</tissue>
    </source>
</reference>
<dbReference type="InterPro" id="IPR000668">
    <property type="entry name" value="Peptidase_C1A_C"/>
</dbReference>
<dbReference type="InterPro" id="IPR038765">
    <property type="entry name" value="Papain-like_cys_pep_sf"/>
</dbReference>
<accession>A0A9J6BYI5</accession>
<feature type="domain" description="Peptidase C1A papain C-terminal" evidence="1">
    <location>
        <begin position="48"/>
        <end position="101"/>
    </location>
</feature>
<dbReference type="Proteomes" id="UP001107558">
    <property type="component" value="Chromosome 2"/>
</dbReference>
<dbReference type="EMBL" id="JADBJN010000002">
    <property type="protein sequence ID" value="KAG5674802.1"/>
    <property type="molecule type" value="Genomic_DNA"/>
</dbReference>
<organism evidence="2 3">
    <name type="scientific">Polypedilum vanderplanki</name>
    <name type="common">Sleeping chironomid midge</name>
    <dbReference type="NCBI Taxonomy" id="319348"/>
    <lineage>
        <taxon>Eukaryota</taxon>
        <taxon>Metazoa</taxon>
        <taxon>Ecdysozoa</taxon>
        <taxon>Arthropoda</taxon>
        <taxon>Hexapoda</taxon>
        <taxon>Insecta</taxon>
        <taxon>Pterygota</taxon>
        <taxon>Neoptera</taxon>
        <taxon>Endopterygota</taxon>
        <taxon>Diptera</taxon>
        <taxon>Nematocera</taxon>
        <taxon>Chironomoidea</taxon>
        <taxon>Chironomidae</taxon>
        <taxon>Chironominae</taxon>
        <taxon>Polypedilum</taxon>
        <taxon>Polypedilum</taxon>
    </lineage>
</organism>
<dbReference type="AlphaFoldDB" id="A0A9J6BYI5"/>
<dbReference type="GO" id="GO:0008234">
    <property type="term" value="F:cysteine-type peptidase activity"/>
    <property type="evidence" value="ECO:0007669"/>
    <property type="project" value="InterPro"/>
</dbReference>
<gene>
    <name evidence="2" type="ORF">PVAND_004750</name>
</gene>
<proteinExistence type="predicted"/>
<dbReference type="OrthoDB" id="190265at2759"/>
<sequence>MVKILICKICRQKCGLNYEVKYPYKETETTCNCNPANDYVMFRQQAWIATCLDATDIQYYKTGVITPTNCGSTLNHAVNLVFYGTQNGVDYWIARNYWGSD</sequence>
<dbReference type="GO" id="GO:0006508">
    <property type="term" value="P:proteolysis"/>
    <property type="evidence" value="ECO:0007669"/>
    <property type="project" value="InterPro"/>
</dbReference>
<evidence type="ECO:0000259" key="1">
    <source>
        <dbReference type="Pfam" id="PF00112"/>
    </source>
</evidence>
<dbReference type="Pfam" id="PF00112">
    <property type="entry name" value="Peptidase_C1"/>
    <property type="match status" value="1"/>
</dbReference>
<protein>
    <recommendedName>
        <fullName evidence="1">Peptidase C1A papain C-terminal domain-containing protein</fullName>
    </recommendedName>
</protein>
<name>A0A9J6BYI5_POLVA</name>
<evidence type="ECO:0000313" key="3">
    <source>
        <dbReference type="Proteomes" id="UP001107558"/>
    </source>
</evidence>
<dbReference type="SUPFAM" id="SSF54001">
    <property type="entry name" value="Cysteine proteinases"/>
    <property type="match status" value="1"/>
</dbReference>
<dbReference type="Gene3D" id="3.90.70.10">
    <property type="entry name" value="Cysteine proteinases"/>
    <property type="match status" value="1"/>
</dbReference>